<dbReference type="EMBL" id="JAUSUV010000006">
    <property type="protein sequence ID" value="MDQ0417402.1"/>
    <property type="molecule type" value="Genomic_DNA"/>
</dbReference>
<sequence length="57" mass="6854">MTELQYQQALARLVKGAEYLERTDLSPEQREQANQLYGELTREILTYQGMEWVIYER</sequence>
<accession>A0AAJ1WQC5</accession>
<keyword evidence="2" id="KW-1185">Reference proteome</keyword>
<dbReference type="AlphaFoldDB" id="A0AAJ1WQC5"/>
<organism evidence="1 2">
    <name type="scientific">Croceifilum oryzae</name>
    <dbReference type="NCBI Taxonomy" id="1553429"/>
    <lineage>
        <taxon>Bacteria</taxon>
        <taxon>Bacillati</taxon>
        <taxon>Bacillota</taxon>
        <taxon>Bacilli</taxon>
        <taxon>Bacillales</taxon>
        <taxon>Thermoactinomycetaceae</taxon>
        <taxon>Croceifilum</taxon>
    </lineage>
</organism>
<evidence type="ECO:0000313" key="2">
    <source>
        <dbReference type="Proteomes" id="UP001238450"/>
    </source>
</evidence>
<comment type="caution">
    <text evidence="1">The sequence shown here is derived from an EMBL/GenBank/DDBJ whole genome shotgun (WGS) entry which is preliminary data.</text>
</comment>
<proteinExistence type="predicted"/>
<reference evidence="1 2" key="1">
    <citation type="submission" date="2023-07" db="EMBL/GenBank/DDBJ databases">
        <title>Genomic Encyclopedia of Type Strains, Phase IV (KMG-IV): sequencing the most valuable type-strain genomes for metagenomic binning, comparative biology and taxonomic classification.</title>
        <authorList>
            <person name="Goeker M."/>
        </authorList>
    </citation>
    <scope>NUCLEOTIDE SEQUENCE [LARGE SCALE GENOMIC DNA]</scope>
    <source>
        <strain evidence="1 2">DSM 46876</strain>
    </source>
</reference>
<name>A0AAJ1WQC5_9BACL</name>
<evidence type="ECO:0000313" key="1">
    <source>
        <dbReference type="EMBL" id="MDQ0417402.1"/>
    </source>
</evidence>
<gene>
    <name evidence="1" type="ORF">J2Z48_001575</name>
</gene>
<dbReference type="Proteomes" id="UP001238450">
    <property type="component" value="Unassembled WGS sequence"/>
</dbReference>
<dbReference type="RefSeq" id="WP_307252444.1">
    <property type="nucleotide sequence ID" value="NZ_JAUSUV010000006.1"/>
</dbReference>
<protein>
    <submittedName>
        <fullName evidence="1">Uncharacterized protein</fullName>
    </submittedName>
</protein>